<comment type="subcellular location">
    <subcellularLocation>
        <location evidence="1">Preautophagosomal structure membrane</location>
        <topology evidence="1">Peripheral membrane protein</topology>
    </subcellularLocation>
</comment>
<dbReference type="PANTHER" id="PTHR24348">
    <property type="entry name" value="SERINE/THREONINE-PROTEIN KINASE UNC-51-RELATED"/>
    <property type="match status" value="1"/>
</dbReference>
<reference evidence="13 14" key="1">
    <citation type="submission" date="2017-10" db="EMBL/GenBank/DDBJ databases">
        <title>Comparative genomics in systemic dimorphic fungi from Ajellomycetaceae.</title>
        <authorList>
            <person name="Munoz J.F."/>
            <person name="Mcewen J.G."/>
            <person name="Clay O.K."/>
            <person name="Cuomo C.A."/>
        </authorList>
    </citation>
    <scope>NUCLEOTIDE SEQUENCE [LARGE SCALE GENOMIC DNA]</scope>
    <source>
        <strain evidence="13 14">UAMH7299</strain>
    </source>
</reference>
<evidence type="ECO:0000256" key="8">
    <source>
        <dbReference type="ARBA" id="ARBA00030237"/>
    </source>
</evidence>
<evidence type="ECO:0000256" key="6">
    <source>
        <dbReference type="ARBA" id="ARBA00022777"/>
    </source>
</evidence>
<proteinExistence type="predicted"/>
<organism evidence="13 14">
    <name type="scientific">Polytolypa hystricis (strain UAMH7299)</name>
    <dbReference type="NCBI Taxonomy" id="1447883"/>
    <lineage>
        <taxon>Eukaryota</taxon>
        <taxon>Fungi</taxon>
        <taxon>Dikarya</taxon>
        <taxon>Ascomycota</taxon>
        <taxon>Pezizomycotina</taxon>
        <taxon>Eurotiomycetes</taxon>
        <taxon>Eurotiomycetidae</taxon>
        <taxon>Onygenales</taxon>
        <taxon>Onygenales incertae sedis</taxon>
        <taxon>Polytolypa</taxon>
    </lineage>
</organism>
<comment type="catalytic activity">
    <reaction evidence="10">
        <text>L-seryl-[protein] + ATP = O-phospho-L-seryl-[protein] + ADP + H(+)</text>
        <dbReference type="Rhea" id="RHEA:17989"/>
        <dbReference type="Rhea" id="RHEA-COMP:9863"/>
        <dbReference type="Rhea" id="RHEA-COMP:11604"/>
        <dbReference type="ChEBI" id="CHEBI:15378"/>
        <dbReference type="ChEBI" id="CHEBI:29999"/>
        <dbReference type="ChEBI" id="CHEBI:30616"/>
        <dbReference type="ChEBI" id="CHEBI:83421"/>
        <dbReference type="ChEBI" id="CHEBI:456216"/>
        <dbReference type="EC" id="2.7.11.1"/>
    </reaction>
</comment>
<keyword evidence="5" id="KW-0547">Nucleotide-binding</keyword>
<dbReference type="PANTHER" id="PTHR24348:SF22">
    <property type="entry name" value="NON-SPECIFIC SERINE_THREONINE PROTEIN KINASE"/>
    <property type="match status" value="1"/>
</dbReference>
<feature type="compositionally biased region" description="Polar residues" evidence="11">
    <location>
        <begin position="294"/>
        <end position="312"/>
    </location>
</feature>
<keyword evidence="6 13" id="KW-0418">Kinase</keyword>
<evidence type="ECO:0000256" key="11">
    <source>
        <dbReference type="SAM" id="MobiDB-lite"/>
    </source>
</evidence>
<keyword evidence="4" id="KW-0808">Transferase</keyword>
<dbReference type="EC" id="2.7.11.1" evidence="2"/>
<evidence type="ECO:0000313" key="14">
    <source>
        <dbReference type="Proteomes" id="UP000224634"/>
    </source>
</evidence>
<evidence type="ECO:0000256" key="7">
    <source>
        <dbReference type="ARBA" id="ARBA00022840"/>
    </source>
</evidence>
<feature type="region of interest" description="Disordered" evidence="11">
    <location>
        <begin position="286"/>
        <end position="317"/>
    </location>
</feature>
<dbReference type="GO" id="GO:0005829">
    <property type="term" value="C:cytosol"/>
    <property type="evidence" value="ECO:0007669"/>
    <property type="project" value="TreeGrafter"/>
</dbReference>
<feature type="compositionally biased region" description="Polar residues" evidence="11">
    <location>
        <begin position="359"/>
        <end position="381"/>
    </location>
</feature>
<dbReference type="EMBL" id="PDNA01000014">
    <property type="protein sequence ID" value="PGH26721.1"/>
    <property type="molecule type" value="Genomic_DNA"/>
</dbReference>
<sequence>MPSKEAVQRKKVDIDAWKTESSIMNRTTHPHIVKLFWSNFDPHPQLYLEYIPCGSLEDQEHISPDESILILHQCLSALAYLHGIKPPIVHRAIKPGNILVHYRRSGKIYVKFGDFGMPRESWDLSTLCGSLQYIAPEIYSMYEYYGLSGRERRGYTPAVDIWSLGLVVYELICDLPQYNAKYETAGTAWCEKVVKRFKQDLERWPNKLGQFLLDNMVVISPELRASAQDCYERVLLLPSGAEDGSLTPRPVAFQNSAGKADAENPRTVLWQPNSAEAYLTNLSRSGPSVDDLTGSPQAGVTTKDYSTVSTCPGRSLRADSRHKSELKYFLEDYSEDPLNSLYVGLSLASWGREQGLGSWASQSSHDPSSFHQDQPSDTVAQADQGRPVASSPSSIPQAHGNWYAENGYSVGDDDTDEKYTTAMLLQAIHQKSK</sequence>
<evidence type="ECO:0000256" key="2">
    <source>
        <dbReference type="ARBA" id="ARBA00012513"/>
    </source>
</evidence>
<evidence type="ECO:0000256" key="9">
    <source>
        <dbReference type="ARBA" id="ARBA00047899"/>
    </source>
</evidence>
<dbReference type="SUPFAM" id="SSF56112">
    <property type="entry name" value="Protein kinase-like (PK-like)"/>
    <property type="match status" value="1"/>
</dbReference>
<keyword evidence="3" id="KW-0723">Serine/threonine-protein kinase</keyword>
<dbReference type="InterPro" id="IPR045269">
    <property type="entry name" value="Atg1-like"/>
</dbReference>
<dbReference type="AlphaFoldDB" id="A0A2B7Z077"/>
<dbReference type="InterPro" id="IPR000719">
    <property type="entry name" value="Prot_kinase_dom"/>
</dbReference>
<protein>
    <recommendedName>
        <fullName evidence="2">non-specific serine/threonine protein kinase</fullName>
        <ecNumber evidence="2">2.7.11.1</ecNumber>
    </recommendedName>
    <alternativeName>
        <fullName evidence="8">Autophagy-related protein 1</fullName>
    </alternativeName>
</protein>
<comment type="caution">
    <text evidence="13">The sequence shown here is derived from an EMBL/GenBank/DDBJ whole genome shotgun (WGS) entry which is preliminary data.</text>
</comment>
<evidence type="ECO:0000259" key="12">
    <source>
        <dbReference type="PROSITE" id="PS50011"/>
    </source>
</evidence>
<dbReference type="GO" id="GO:0000045">
    <property type="term" value="P:autophagosome assembly"/>
    <property type="evidence" value="ECO:0007669"/>
    <property type="project" value="TreeGrafter"/>
</dbReference>
<evidence type="ECO:0000313" key="13">
    <source>
        <dbReference type="EMBL" id="PGH26721.1"/>
    </source>
</evidence>
<evidence type="ECO:0000256" key="4">
    <source>
        <dbReference type="ARBA" id="ARBA00022679"/>
    </source>
</evidence>
<evidence type="ECO:0000256" key="10">
    <source>
        <dbReference type="ARBA" id="ARBA00048679"/>
    </source>
</evidence>
<dbReference type="GO" id="GO:0034045">
    <property type="term" value="C:phagophore assembly site membrane"/>
    <property type="evidence" value="ECO:0007669"/>
    <property type="project" value="UniProtKB-SubCell"/>
</dbReference>
<dbReference type="Proteomes" id="UP000224634">
    <property type="component" value="Unassembled WGS sequence"/>
</dbReference>
<evidence type="ECO:0000256" key="5">
    <source>
        <dbReference type="ARBA" id="ARBA00022741"/>
    </source>
</evidence>
<keyword evidence="7" id="KW-0067">ATP-binding</keyword>
<dbReference type="Gene3D" id="1.10.510.10">
    <property type="entry name" value="Transferase(Phosphotransferase) domain 1"/>
    <property type="match status" value="1"/>
</dbReference>
<comment type="catalytic activity">
    <reaction evidence="9">
        <text>L-threonyl-[protein] + ATP = O-phospho-L-threonyl-[protein] + ADP + H(+)</text>
        <dbReference type="Rhea" id="RHEA:46608"/>
        <dbReference type="Rhea" id="RHEA-COMP:11060"/>
        <dbReference type="Rhea" id="RHEA-COMP:11605"/>
        <dbReference type="ChEBI" id="CHEBI:15378"/>
        <dbReference type="ChEBI" id="CHEBI:30013"/>
        <dbReference type="ChEBI" id="CHEBI:30616"/>
        <dbReference type="ChEBI" id="CHEBI:61977"/>
        <dbReference type="ChEBI" id="CHEBI:456216"/>
        <dbReference type="EC" id="2.7.11.1"/>
    </reaction>
</comment>
<evidence type="ECO:0000256" key="1">
    <source>
        <dbReference type="ARBA" id="ARBA00004623"/>
    </source>
</evidence>
<name>A0A2B7Z077_POLH7</name>
<evidence type="ECO:0000256" key="3">
    <source>
        <dbReference type="ARBA" id="ARBA00022527"/>
    </source>
</evidence>
<dbReference type="GO" id="GO:0005524">
    <property type="term" value="F:ATP binding"/>
    <property type="evidence" value="ECO:0007669"/>
    <property type="project" value="UniProtKB-KW"/>
</dbReference>
<dbReference type="PROSITE" id="PS50011">
    <property type="entry name" value="PROTEIN_KINASE_DOM"/>
    <property type="match status" value="1"/>
</dbReference>
<dbReference type="Pfam" id="PF00069">
    <property type="entry name" value="Pkinase"/>
    <property type="match status" value="1"/>
</dbReference>
<feature type="domain" description="Protein kinase" evidence="12">
    <location>
        <begin position="1"/>
        <end position="236"/>
    </location>
</feature>
<keyword evidence="14" id="KW-1185">Reference proteome</keyword>
<dbReference type="GO" id="GO:0004674">
    <property type="term" value="F:protein serine/threonine kinase activity"/>
    <property type="evidence" value="ECO:0007669"/>
    <property type="project" value="UniProtKB-KW"/>
</dbReference>
<gene>
    <name evidence="13" type="ORF">AJ80_01667</name>
</gene>
<accession>A0A2B7Z077</accession>
<feature type="region of interest" description="Disordered" evidence="11">
    <location>
        <begin position="357"/>
        <end position="415"/>
    </location>
</feature>
<dbReference type="GO" id="GO:0010506">
    <property type="term" value="P:regulation of autophagy"/>
    <property type="evidence" value="ECO:0007669"/>
    <property type="project" value="InterPro"/>
</dbReference>
<dbReference type="OrthoDB" id="10252171at2759"/>
<dbReference type="STRING" id="1447883.A0A2B7Z077"/>
<dbReference type="GO" id="GO:0005776">
    <property type="term" value="C:autophagosome"/>
    <property type="evidence" value="ECO:0007669"/>
    <property type="project" value="TreeGrafter"/>
</dbReference>
<dbReference type="InterPro" id="IPR011009">
    <property type="entry name" value="Kinase-like_dom_sf"/>
</dbReference>